<evidence type="ECO:0000313" key="2">
    <source>
        <dbReference type="EMBL" id="CAD7076779.1"/>
    </source>
</evidence>
<feature type="compositionally biased region" description="Low complexity" evidence="1">
    <location>
        <begin position="48"/>
        <end position="60"/>
    </location>
</feature>
<organism evidence="2 3">
    <name type="scientific">Hermetia illucens</name>
    <name type="common">Black soldier fly</name>
    <dbReference type="NCBI Taxonomy" id="343691"/>
    <lineage>
        <taxon>Eukaryota</taxon>
        <taxon>Metazoa</taxon>
        <taxon>Ecdysozoa</taxon>
        <taxon>Arthropoda</taxon>
        <taxon>Hexapoda</taxon>
        <taxon>Insecta</taxon>
        <taxon>Pterygota</taxon>
        <taxon>Neoptera</taxon>
        <taxon>Endopterygota</taxon>
        <taxon>Diptera</taxon>
        <taxon>Brachycera</taxon>
        <taxon>Stratiomyomorpha</taxon>
        <taxon>Stratiomyidae</taxon>
        <taxon>Hermetiinae</taxon>
        <taxon>Hermetia</taxon>
    </lineage>
</organism>
<feature type="compositionally biased region" description="Low complexity" evidence="1">
    <location>
        <begin position="157"/>
        <end position="171"/>
    </location>
</feature>
<evidence type="ECO:0000313" key="3">
    <source>
        <dbReference type="Proteomes" id="UP000594454"/>
    </source>
</evidence>
<dbReference type="InParanoid" id="A0A7R8U9U5"/>
<dbReference type="AlphaFoldDB" id="A0A7R8U9U5"/>
<dbReference type="EMBL" id="LR899009">
    <property type="protein sequence ID" value="CAD7076779.1"/>
    <property type="molecule type" value="Genomic_DNA"/>
</dbReference>
<gene>
    <name evidence="2" type="ORF">HERILL_LOCUS176</name>
</gene>
<keyword evidence="3" id="KW-1185">Reference proteome</keyword>
<feature type="region of interest" description="Disordered" evidence="1">
    <location>
        <begin position="1"/>
        <end position="63"/>
    </location>
</feature>
<dbReference type="Proteomes" id="UP000594454">
    <property type="component" value="Chromosome 1"/>
</dbReference>
<evidence type="ECO:0000256" key="1">
    <source>
        <dbReference type="SAM" id="MobiDB-lite"/>
    </source>
</evidence>
<accession>A0A7R8U9U5</accession>
<proteinExistence type="predicted"/>
<feature type="compositionally biased region" description="Low complexity" evidence="1">
    <location>
        <begin position="114"/>
        <end position="128"/>
    </location>
</feature>
<name>A0A7R8U9U5_HERIL</name>
<sequence>MSEAPTGSKRRKTSRGAIDDAPTNEVLKDDMELESSVPSEDESEYATDSDSSNSLRASASTVEIQDFVRVKKEKRALASKLRTKEMEVESLHTIICDLQQQVNALTAAKSGNVTAAGTPAPRTTTTPRPSIPAPKTTYPRPSSSNTAPSVNQAVHPTAANRNTTSSSNNASKKTRRNRLRFSYNCFKVIRKLLKLQ</sequence>
<feature type="region of interest" description="Disordered" evidence="1">
    <location>
        <begin position="113"/>
        <end position="176"/>
    </location>
</feature>
<reference evidence="2 3" key="1">
    <citation type="submission" date="2020-11" db="EMBL/GenBank/DDBJ databases">
        <authorList>
            <person name="Wallbank WR R."/>
            <person name="Pardo Diaz C."/>
            <person name="Kozak K."/>
            <person name="Martin S."/>
            <person name="Jiggins C."/>
            <person name="Moest M."/>
            <person name="Warren A I."/>
            <person name="Generalovic N T."/>
            <person name="Byers J.R.P. K."/>
            <person name="Montejo-Kovacevich G."/>
            <person name="Yen C E."/>
        </authorList>
    </citation>
    <scope>NUCLEOTIDE SEQUENCE [LARGE SCALE GENOMIC DNA]</scope>
</reference>
<feature type="compositionally biased region" description="Polar residues" evidence="1">
    <location>
        <begin position="139"/>
        <end position="154"/>
    </location>
</feature>
<protein>
    <submittedName>
        <fullName evidence="2">Uncharacterized protein</fullName>
    </submittedName>
</protein>